<feature type="region of interest" description="Disordered" evidence="1">
    <location>
        <begin position="131"/>
        <end position="163"/>
    </location>
</feature>
<keyword evidence="2" id="KW-1133">Transmembrane helix</keyword>
<feature type="transmembrane region" description="Helical" evidence="2">
    <location>
        <begin position="169"/>
        <end position="193"/>
    </location>
</feature>
<keyword evidence="2" id="KW-0472">Membrane</keyword>
<evidence type="ECO:0000256" key="1">
    <source>
        <dbReference type="SAM" id="MobiDB-lite"/>
    </source>
</evidence>
<proteinExistence type="predicted"/>
<keyword evidence="4" id="KW-1185">Reference proteome</keyword>
<feature type="compositionally biased region" description="Polar residues" evidence="1">
    <location>
        <begin position="227"/>
        <end position="242"/>
    </location>
</feature>
<organism evidence="3 4">
    <name type="scientific">Pholiota conissans</name>
    <dbReference type="NCBI Taxonomy" id="109636"/>
    <lineage>
        <taxon>Eukaryota</taxon>
        <taxon>Fungi</taxon>
        <taxon>Dikarya</taxon>
        <taxon>Basidiomycota</taxon>
        <taxon>Agaricomycotina</taxon>
        <taxon>Agaricomycetes</taxon>
        <taxon>Agaricomycetidae</taxon>
        <taxon>Agaricales</taxon>
        <taxon>Agaricineae</taxon>
        <taxon>Strophariaceae</taxon>
        <taxon>Pholiota</taxon>
    </lineage>
</organism>
<feature type="compositionally biased region" description="Polar residues" evidence="1">
    <location>
        <begin position="258"/>
        <end position="274"/>
    </location>
</feature>
<evidence type="ECO:0000256" key="2">
    <source>
        <dbReference type="SAM" id="Phobius"/>
    </source>
</evidence>
<gene>
    <name evidence="3" type="ORF">BDN70DRAFT_995145</name>
</gene>
<dbReference type="AlphaFoldDB" id="A0A9P5YWU7"/>
<dbReference type="Gene3D" id="2.60.120.260">
    <property type="entry name" value="Galactose-binding domain-like"/>
    <property type="match status" value="1"/>
</dbReference>
<feature type="region of interest" description="Disordered" evidence="1">
    <location>
        <begin position="206"/>
        <end position="291"/>
    </location>
</feature>
<dbReference type="OrthoDB" id="3265734at2759"/>
<feature type="compositionally biased region" description="Pro residues" evidence="1">
    <location>
        <begin position="282"/>
        <end position="291"/>
    </location>
</feature>
<keyword evidence="2" id="KW-0812">Transmembrane</keyword>
<evidence type="ECO:0000313" key="4">
    <source>
        <dbReference type="Proteomes" id="UP000807469"/>
    </source>
</evidence>
<comment type="caution">
    <text evidence="3">The sequence shown here is derived from an EMBL/GenBank/DDBJ whole genome shotgun (WGS) entry which is preliminary data.</text>
</comment>
<reference evidence="3" key="1">
    <citation type="submission" date="2020-11" db="EMBL/GenBank/DDBJ databases">
        <authorList>
            <consortium name="DOE Joint Genome Institute"/>
            <person name="Ahrendt S."/>
            <person name="Riley R."/>
            <person name="Andreopoulos W."/>
            <person name="Labutti K."/>
            <person name="Pangilinan J."/>
            <person name="Ruiz-Duenas F.J."/>
            <person name="Barrasa J.M."/>
            <person name="Sanchez-Garcia M."/>
            <person name="Camarero S."/>
            <person name="Miyauchi S."/>
            <person name="Serrano A."/>
            <person name="Linde D."/>
            <person name="Babiker R."/>
            <person name="Drula E."/>
            <person name="Ayuso-Fernandez I."/>
            <person name="Pacheco R."/>
            <person name="Padilla G."/>
            <person name="Ferreira P."/>
            <person name="Barriuso J."/>
            <person name="Kellner H."/>
            <person name="Castanera R."/>
            <person name="Alfaro M."/>
            <person name="Ramirez L."/>
            <person name="Pisabarro A.G."/>
            <person name="Kuo A."/>
            <person name="Tritt A."/>
            <person name="Lipzen A."/>
            <person name="He G."/>
            <person name="Yan M."/>
            <person name="Ng V."/>
            <person name="Cullen D."/>
            <person name="Martin F."/>
            <person name="Rosso M.-N."/>
            <person name="Henrissat B."/>
            <person name="Hibbett D."/>
            <person name="Martinez A.T."/>
            <person name="Grigoriev I.V."/>
        </authorList>
    </citation>
    <scope>NUCLEOTIDE SEQUENCE</scope>
    <source>
        <strain evidence="3">CIRM-BRFM 674</strain>
    </source>
</reference>
<name>A0A9P5YWU7_9AGAR</name>
<protein>
    <submittedName>
        <fullName evidence="3">Uncharacterized protein</fullName>
    </submittedName>
</protein>
<dbReference type="EMBL" id="MU155270">
    <property type="protein sequence ID" value="KAF9477147.1"/>
    <property type="molecule type" value="Genomic_DNA"/>
</dbReference>
<feature type="compositionally biased region" description="Low complexity" evidence="1">
    <location>
        <begin position="151"/>
        <end position="163"/>
    </location>
</feature>
<dbReference type="Proteomes" id="UP000807469">
    <property type="component" value="Unassembled WGS sequence"/>
</dbReference>
<sequence>MSIIILDDRDPSIQYTGSWNNGGNPDAEYQATVKWSGPAPGTFATLVFNGTGVTVIGSINFDTVQMSSYTIDGGPATTFTSTNATDTRYSQVFFTVAGGTLSPDRNHTLVMTPVQANLFIDFITVNVPPPQPSQISSVLPTPTPSACTIDQSQSQNGNQNTQSQSHIPLGPVIGTVVGGLGLFGLLISMAIYLRRQKVKMGRELPAAAGGDVNPPPPRINVRESQLRQRNSTVSPYDLSISTGRMAPISSSSTSPTSEQANEFNARKTGNQNLSPLRRPNVSDPPPGYQPT</sequence>
<evidence type="ECO:0000313" key="3">
    <source>
        <dbReference type="EMBL" id="KAF9477147.1"/>
    </source>
</evidence>
<accession>A0A9P5YWU7</accession>